<dbReference type="SUPFAM" id="SSF52949">
    <property type="entry name" value="Macro domain-like"/>
    <property type="match status" value="1"/>
</dbReference>
<sequence>MWPVVHVGSIIECVADVIVNAANKSLLGGGGVDGVIHRAAGPGLKEECRAFGGCETGDAVITGAHDLPFLNIIHTVGPIWRGGGNDEPELLANAYRNSLKLAAEHGLKRIVFPAISTGVYGFPKDEAAVIAIRESHHFLKAMGAGWKITLCAFPAKEAKPLNKALKLAQARDL</sequence>
<dbReference type="InterPro" id="IPR002589">
    <property type="entry name" value="Macro_dom"/>
</dbReference>
<proteinExistence type="predicted"/>
<reference evidence="2" key="1">
    <citation type="submission" date="2020-10" db="EMBL/GenBank/DDBJ databases">
        <title>Paenihalocynthiibacter styelae gen. nov., sp. nov., isolated from stalked sea squirt Styela clava.</title>
        <authorList>
            <person name="Kim Y.-O."/>
            <person name="Yoon J.-H."/>
        </authorList>
    </citation>
    <scope>NUCLEOTIDE SEQUENCE</scope>
    <source>
        <strain evidence="2">MYP1-1</strain>
    </source>
</reference>
<accession>A0A8J7IRP9</accession>
<evidence type="ECO:0000259" key="1">
    <source>
        <dbReference type="PROSITE" id="PS51154"/>
    </source>
</evidence>
<dbReference type="Gene3D" id="3.40.220.10">
    <property type="entry name" value="Leucine Aminopeptidase, subunit E, domain 1"/>
    <property type="match status" value="1"/>
</dbReference>
<keyword evidence="3" id="KW-1185">Reference proteome</keyword>
<dbReference type="AlphaFoldDB" id="A0A8J7IRP9"/>
<feature type="domain" description="Macro" evidence="1">
    <location>
        <begin position="1"/>
        <end position="169"/>
    </location>
</feature>
<organism evidence="2 3">
    <name type="scientific">Halocynthiibacter styelae</name>
    <dbReference type="NCBI Taxonomy" id="2761955"/>
    <lineage>
        <taxon>Bacteria</taxon>
        <taxon>Pseudomonadati</taxon>
        <taxon>Pseudomonadota</taxon>
        <taxon>Alphaproteobacteria</taxon>
        <taxon>Rhodobacterales</taxon>
        <taxon>Paracoccaceae</taxon>
        <taxon>Halocynthiibacter</taxon>
    </lineage>
</organism>
<comment type="caution">
    <text evidence="2">The sequence shown here is derived from an EMBL/GenBank/DDBJ whole genome shotgun (WGS) entry which is preliminary data.</text>
</comment>
<evidence type="ECO:0000313" key="3">
    <source>
        <dbReference type="Proteomes" id="UP000640583"/>
    </source>
</evidence>
<dbReference type="InterPro" id="IPR043472">
    <property type="entry name" value="Macro_dom-like"/>
</dbReference>
<dbReference type="PANTHER" id="PTHR11106:SF27">
    <property type="entry name" value="MACRO DOMAIN-CONTAINING PROTEIN"/>
    <property type="match status" value="1"/>
</dbReference>
<dbReference type="SMART" id="SM00506">
    <property type="entry name" value="A1pp"/>
    <property type="match status" value="1"/>
</dbReference>
<dbReference type="PANTHER" id="PTHR11106">
    <property type="entry name" value="GANGLIOSIDE INDUCED DIFFERENTIATION ASSOCIATED PROTEIN 2-RELATED"/>
    <property type="match status" value="1"/>
</dbReference>
<dbReference type="Pfam" id="PF01661">
    <property type="entry name" value="Macro"/>
    <property type="match status" value="1"/>
</dbReference>
<gene>
    <name evidence="2" type="ORF">H1D41_11540</name>
</gene>
<dbReference type="RefSeq" id="WP_228849048.1">
    <property type="nucleotide sequence ID" value="NZ_JADCKQ010000008.1"/>
</dbReference>
<evidence type="ECO:0000313" key="2">
    <source>
        <dbReference type="EMBL" id="MBI1494271.1"/>
    </source>
</evidence>
<dbReference type="Proteomes" id="UP000640583">
    <property type="component" value="Unassembled WGS sequence"/>
</dbReference>
<dbReference type="EMBL" id="JADCKQ010000008">
    <property type="protein sequence ID" value="MBI1494271.1"/>
    <property type="molecule type" value="Genomic_DNA"/>
</dbReference>
<name>A0A8J7IRP9_9RHOB</name>
<protein>
    <submittedName>
        <fullName evidence="2">Macro domain-containing protein</fullName>
    </submittedName>
</protein>
<dbReference type="PROSITE" id="PS51154">
    <property type="entry name" value="MACRO"/>
    <property type="match status" value="1"/>
</dbReference>